<keyword evidence="7 11" id="KW-0406">Ion transport</keyword>
<evidence type="ECO:0000256" key="8">
    <source>
        <dbReference type="ARBA" id="ARBA00023136"/>
    </source>
</evidence>
<organism evidence="12 13">
    <name type="scientific">Ciona intestinalis</name>
    <name type="common">Transparent sea squirt</name>
    <name type="synonym">Ascidia intestinalis</name>
    <dbReference type="NCBI Taxonomy" id="7719"/>
    <lineage>
        <taxon>Eukaryota</taxon>
        <taxon>Metazoa</taxon>
        <taxon>Chordata</taxon>
        <taxon>Tunicata</taxon>
        <taxon>Ascidiacea</taxon>
        <taxon>Phlebobranchia</taxon>
        <taxon>Cionidae</taxon>
        <taxon>Ciona</taxon>
    </lineage>
</organism>
<evidence type="ECO:0000256" key="9">
    <source>
        <dbReference type="ARBA" id="ARBA00023201"/>
    </source>
</evidence>
<evidence type="ECO:0000256" key="1">
    <source>
        <dbReference type="ARBA" id="ARBA00004141"/>
    </source>
</evidence>
<evidence type="ECO:0000256" key="2">
    <source>
        <dbReference type="ARBA" id="ARBA00022448"/>
    </source>
</evidence>
<dbReference type="Pfam" id="PF00858">
    <property type="entry name" value="ASC"/>
    <property type="match status" value="1"/>
</dbReference>
<keyword evidence="10 11" id="KW-0407">Ion channel</keyword>
<evidence type="ECO:0000256" key="5">
    <source>
        <dbReference type="ARBA" id="ARBA00022989"/>
    </source>
</evidence>
<dbReference type="OMA" id="MDICEPQ"/>
<dbReference type="AlphaFoldDB" id="F6ULW5"/>
<keyword evidence="13" id="KW-1185">Reference proteome</keyword>
<dbReference type="STRING" id="7719.ENSCINP00000027146"/>
<dbReference type="InterPro" id="IPR001873">
    <property type="entry name" value="ENaC"/>
</dbReference>
<dbReference type="GeneTree" id="ENSGT00940000160549"/>
<keyword evidence="2 11" id="KW-0813">Transport</keyword>
<dbReference type="Proteomes" id="UP000008144">
    <property type="component" value="Unassembled WGS sequence"/>
</dbReference>
<reference evidence="12" key="2">
    <citation type="submission" date="2025-08" db="UniProtKB">
        <authorList>
            <consortium name="Ensembl"/>
        </authorList>
    </citation>
    <scope>IDENTIFICATION</scope>
</reference>
<evidence type="ECO:0000313" key="12">
    <source>
        <dbReference type="Ensembl" id="ENSCINP00000027146.2"/>
    </source>
</evidence>
<dbReference type="GO" id="GO:0015280">
    <property type="term" value="F:ligand-gated sodium channel activity"/>
    <property type="evidence" value="ECO:0000318"/>
    <property type="project" value="GO_Central"/>
</dbReference>
<comment type="similarity">
    <text evidence="11">Belongs to the amiloride-sensitive sodium channel (TC 1.A.6) family.</text>
</comment>
<evidence type="ECO:0000256" key="7">
    <source>
        <dbReference type="ARBA" id="ARBA00023065"/>
    </source>
</evidence>
<dbReference type="GO" id="GO:0035725">
    <property type="term" value="P:sodium ion transmembrane transport"/>
    <property type="evidence" value="ECO:0000318"/>
    <property type="project" value="GO_Central"/>
</dbReference>
<keyword evidence="9 11" id="KW-0739">Sodium transport</keyword>
<dbReference type="Ensembl" id="ENSCINT00000027392.2">
    <property type="protein sequence ID" value="ENSCINP00000027146.2"/>
    <property type="gene ID" value="ENSCING00000000539.3"/>
</dbReference>
<evidence type="ECO:0000256" key="3">
    <source>
        <dbReference type="ARBA" id="ARBA00022461"/>
    </source>
</evidence>
<dbReference type="PANTHER" id="PTHR11690:SF296">
    <property type="entry name" value="DEGENERIN-LIKE PROTEIN DEL-10"/>
    <property type="match status" value="1"/>
</dbReference>
<reference evidence="12" key="3">
    <citation type="submission" date="2025-09" db="UniProtKB">
        <authorList>
            <consortium name="Ensembl"/>
        </authorList>
    </citation>
    <scope>IDENTIFICATION</scope>
</reference>
<keyword evidence="3 11" id="KW-0894">Sodium channel</keyword>
<keyword evidence="6" id="KW-0915">Sodium</keyword>
<dbReference type="Gene3D" id="1.10.287.770">
    <property type="entry name" value="YojJ-like"/>
    <property type="match status" value="1"/>
</dbReference>
<evidence type="ECO:0000256" key="10">
    <source>
        <dbReference type="ARBA" id="ARBA00023303"/>
    </source>
</evidence>
<keyword evidence="4 11" id="KW-0812">Transmembrane</keyword>
<sequence length="445" mass="50891">VMSSLSDLIYEFAQRTTCHGLSQILQTKRKTIYRCLWFMMVSGLCGGATWQLTQAVQEYLSYKTSTDIQEMYTSELPFPAVTICNINSFSHLVKKFLNVLSDKLFSVWPSPEFEMIAFNNFDNWWRREVELYYEKLNERGIDKFYLSDEILLKGWTLNETTLSHCTFRQKPCSIQNFTQVVTPMGLCYTFTSNESMYQNVPGSGHGLVVHLNIDQKRYSEHPKYGNPNAGVKVHVHNHNDPSEVQNYGIGVPSGFGAHIVIRKTERILMYKPWGVCSEKTKTLLHHDHYSTAGCLRECRAEYVYSKCGCKPYWALNMANVPECDALNILNCSGSADAVFSTKFSLRTCECVEPCNFVVYDSSTSYSTFPSIEVGEFFALHAGKNLRKYRENHLMLDIFYDSLSYVRMKQSKAVTEISLMSDMGGLLGLWLGISLVTVSEFVQLFF</sequence>
<evidence type="ECO:0000313" key="13">
    <source>
        <dbReference type="Proteomes" id="UP000008144"/>
    </source>
</evidence>
<accession>F6ULW5</accession>
<dbReference type="PANTHER" id="PTHR11690">
    <property type="entry name" value="AMILORIDE-SENSITIVE SODIUM CHANNEL-RELATED"/>
    <property type="match status" value="1"/>
</dbReference>
<protein>
    <submittedName>
        <fullName evidence="12">Uncharacterized protein</fullName>
    </submittedName>
</protein>
<dbReference type="Gene3D" id="2.60.470.10">
    <property type="entry name" value="Acid-sensing ion channels like domains"/>
    <property type="match status" value="1"/>
</dbReference>
<keyword evidence="8" id="KW-0472">Membrane</keyword>
<keyword evidence="5" id="KW-1133">Transmembrane helix</keyword>
<dbReference type="GO" id="GO:0005886">
    <property type="term" value="C:plasma membrane"/>
    <property type="evidence" value="ECO:0000318"/>
    <property type="project" value="GO_Central"/>
</dbReference>
<proteinExistence type="inferred from homology"/>
<name>F6ULW5_CIOIN</name>
<dbReference type="InParanoid" id="F6ULW5"/>
<comment type="subcellular location">
    <subcellularLocation>
        <location evidence="1">Membrane</location>
        <topology evidence="1">Multi-pass membrane protein</topology>
    </subcellularLocation>
</comment>
<evidence type="ECO:0000256" key="11">
    <source>
        <dbReference type="RuleBase" id="RU000679"/>
    </source>
</evidence>
<dbReference type="PRINTS" id="PR01078">
    <property type="entry name" value="AMINACHANNEL"/>
</dbReference>
<dbReference type="HOGENOM" id="CLU_020415_1_2_1"/>
<evidence type="ECO:0000256" key="4">
    <source>
        <dbReference type="ARBA" id="ARBA00022692"/>
    </source>
</evidence>
<evidence type="ECO:0000256" key="6">
    <source>
        <dbReference type="ARBA" id="ARBA00023053"/>
    </source>
</evidence>
<reference evidence="13" key="1">
    <citation type="journal article" date="2002" name="Science">
        <title>The draft genome of Ciona intestinalis: insights into chordate and vertebrate origins.</title>
        <authorList>
            <person name="Dehal P."/>
            <person name="Satou Y."/>
            <person name="Campbell R.K."/>
            <person name="Chapman J."/>
            <person name="Degnan B."/>
            <person name="De Tomaso A."/>
            <person name="Davidson B."/>
            <person name="Di Gregorio A."/>
            <person name="Gelpke M."/>
            <person name="Goodstein D.M."/>
            <person name="Harafuji N."/>
            <person name="Hastings K.E."/>
            <person name="Ho I."/>
            <person name="Hotta K."/>
            <person name="Huang W."/>
            <person name="Kawashima T."/>
            <person name="Lemaire P."/>
            <person name="Martinez D."/>
            <person name="Meinertzhagen I.A."/>
            <person name="Necula S."/>
            <person name="Nonaka M."/>
            <person name="Putnam N."/>
            <person name="Rash S."/>
            <person name="Saiga H."/>
            <person name="Satake M."/>
            <person name="Terry A."/>
            <person name="Yamada L."/>
            <person name="Wang H.G."/>
            <person name="Awazu S."/>
            <person name="Azumi K."/>
            <person name="Boore J."/>
            <person name="Branno M."/>
            <person name="Chin-Bow S."/>
            <person name="DeSantis R."/>
            <person name="Doyle S."/>
            <person name="Francino P."/>
            <person name="Keys D.N."/>
            <person name="Haga S."/>
            <person name="Hayashi H."/>
            <person name="Hino K."/>
            <person name="Imai K.S."/>
            <person name="Inaba K."/>
            <person name="Kano S."/>
            <person name="Kobayashi K."/>
            <person name="Kobayashi M."/>
            <person name="Lee B.I."/>
            <person name="Makabe K.W."/>
            <person name="Manohar C."/>
            <person name="Matassi G."/>
            <person name="Medina M."/>
            <person name="Mochizuki Y."/>
            <person name="Mount S."/>
            <person name="Morishita T."/>
            <person name="Miura S."/>
            <person name="Nakayama A."/>
            <person name="Nishizaka S."/>
            <person name="Nomoto H."/>
            <person name="Ohta F."/>
            <person name="Oishi K."/>
            <person name="Rigoutsos I."/>
            <person name="Sano M."/>
            <person name="Sasaki A."/>
            <person name="Sasakura Y."/>
            <person name="Shoguchi E."/>
            <person name="Shin-i T."/>
            <person name="Spagnuolo A."/>
            <person name="Stainier D."/>
            <person name="Suzuki M.M."/>
            <person name="Tassy O."/>
            <person name="Takatori N."/>
            <person name="Tokuoka M."/>
            <person name="Yagi K."/>
            <person name="Yoshizaki F."/>
            <person name="Wada S."/>
            <person name="Zhang C."/>
            <person name="Hyatt P.D."/>
            <person name="Larimer F."/>
            <person name="Detter C."/>
            <person name="Doggett N."/>
            <person name="Glavina T."/>
            <person name="Hawkins T."/>
            <person name="Richardson P."/>
            <person name="Lucas S."/>
            <person name="Kohara Y."/>
            <person name="Levine M."/>
            <person name="Satoh N."/>
            <person name="Rokhsar D.S."/>
        </authorList>
    </citation>
    <scope>NUCLEOTIDE SEQUENCE [LARGE SCALE GENOMIC DNA]</scope>
</reference>